<feature type="transmembrane region" description="Helical" evidence="2">
    <location>
        <begin position="32"/>
        <end position="53"/>
    </location>
</feature>
<feature type="transmembrane region" description="Helical" evidence="2">
    <location>
        <begin position="86"/>
        <end position="107"/>
    </location>
</feature>
<protein>
    <submittedName>
        <fullName evidence="3">Uncharacterized protein</fullName>
    </submittedName>
</protein>
<evidence type="ECO:0000256" key="2">
    <source>
        <dbReference type="SAM" id="Phobius"/>
    </source>
</evidence>
<keyword evidence="2" id="KW-0472">Membrane</keyword>
<feature type="region of interest" description="Disordered" evidence="1">
    <location>
        <begin position="1"/>
        <end position="27"/>
    </location>
</feature>
<sequence>MEDNINESHPPSGENKPEGTTPDAAPQKKSAVGMKVVGINILILAIYTVLCSLDTSGGGFIFDALLILIHVVVCIIMALAKRSWLWLLSAALVLAIGFSTCVSFGSLGSMH</sequence>
<name>A0ABU1TCH8_9SPHI</name>
<organism evidence="3 4">
    <name type="scientific">Mucilaginibacter pocheonensis</name>
    <dbReference type="NCBI Taxonomy" id="398050"/>
    <lineage>
        <taxon>Bacteria</taxon>
        <taxon>Pseudomonadati</taxon>
        <taxon>Bacteroidota</taxon>
        <taxon>Sphingobacteriia</taxon>
        <taxon>Sphingobacteriales</taxon>
        <taxon>Sphingobacteriaceae</taxon>
        <taxon>Mucilaginibacter</taxon>
    </lineage>
</organism>
<gene>
    <name evidence="3" type="ORF">J2W55_002920</name>
</gene>
<keyword evidence="4" id="KW-1185">Reference proteome</keyword>
<evidence type="ECO:0000313" key="4">
    <source>
        <dbReference type="Proteomes" id="UP001247620"/>
    </source>
</evidence>
<comment type="caution">
    <text evidence="3">The sequence shown here is derived from an EMBL/GenBank/DDBJ whole genome shotgun (WGS) entry which is preliminary data.</text>
</comment>
<accession>A0ABU1TCH8</accession>
<keyword evidence="2" id="KW-1133">Transmembrane helix</keyword>
<proteinExistence type="predicted"/>
<keyword evidence="2" id="KW-0812">Transmembrane</keyword>
<reference evidence="3 4" key="1">
    <citation type="submission" date="2023-07" db="EMBL/GenBank/DDBJ databases">
        <title>Sorghum-associated microbial communities from plants grown in Nebraska, USA.</title>
        <authorList>
            <person name="Schachtman D."/>
        </authorList>
    </citation>
    <scope>NUCLEOTIDE SEQUENCE [LARGE SCALE GENOMIC DNA]</scope>
    <source>
        <strain evidence="3 4">3262</strain>
    </source>
</reference>
<evidence type="ECO:0000256" key="1">
    <source>
        <dbReference type="SAM" id="MobiDB-lite"/>
    </source>
</evidence>
<feature type="transmembrane region" description="Helical" evidence="2">
    <location>
        <begin position="60"/>
        <end position="80"/>
    </location>
</feature>
<dbReference type="Proteomes" id="UP001247620">
    <property type="component" value="Unassembled WGS sequence"/>
</dbReference>
<dbReference type="EMBL" id="JAVDUU010000003">
    <property type="protein sequence ID" value="MDR6943067.1"/>
    <property type="molecule type" value="Genomic_DNA"/>
</dbReference>
<dbReference type="RefSeq" id="WP_310096712.1">
    <property type="nucleotide sequence ID" value="NZ_JAVDUU010000003.1"/>
</dbReference>
<evidence type="ECO:0000313" key="3">
    <source>
        <dbReference type="EMBL" id="MDR6943067.1"/>
    </source>
</evidence>